<proteinExistence type="predicted"/>
<gene>
    <name evidence="1" type="ORF">HPB49_003388</name>
</gene>
<reference evidence="1" key="1">
    <citation type="submission" date="2020-05" db="EMBL/GenBank/DDBJ databases">
        <title>Large-scale comparative analyses of tick genomes elucidate their genetic diversity and vector capacities.</title>
        <authorList>
            <person name="Jia N."/>
            <person name="Wang J."/>
            <person name="Shi W."/>
            <person name="Du L."/>
            <person name="Sun Y."/>
            <person name="Zhan W."/>
            <person name="Jiang J."/>
            <person name="Wang Q."/>
            <person name="Zhang B."/>
            <person name="Ji P."/>
            <person name="Sakyi L.B."/>
            <person name="Cui X."/>
            <person name="Yuan T."/>
            <person name="Jiang B."/>
            <person name="Yang W."/>
            <person name="Lam T.T.-Y."/>
            <person name="Chang Q."/>
            <person name="Ding S."/>
            <person name="Wang X."/>
            <person name="Zhu J."/>
            <person name="Ruan X."/>
            <person name="Zhao L."/>
            <person name="Wei J."/>
            <person name="Que T."/>
            <person name="Du C."/>
            <person name="Cheng J."/>
            <person name="Dai P."/>
            <person name="Han X."/>
            <person name="Huang E."/>
            <person name="Gao Y."/>
            <person name="Liu J."/>
            <person name="Shao H."/>
            <person name="Ye R."/>
            <person name="Li L."/>
            <person name="Wei W."/>
            <person name="Wang X."/>
            <person name="Wang C."/>
            <person name="Yang T."/>
            <person name="Huo Q."/>
            <person name="Li W."/>
            <person name="Guo W."/>
            <person name="Chen H."/>
            <person name="Zhou L."/>
            <person name="Ni X."/>
            <person name="Tian J."/>
            <person name="Zhou Y."/>
            <person name="Sheng Y."/>
            <person name="Liu T."/>
            <person name="Pan Y."/>
            <person name="Xia L."/>
            <person name="Li J."/>
            <person name="Zhao F."/>
            <person name="Cao W."/>
        </authorList>
    </citation>
    <scope>NUCLEOTIDE SEQUENCE</scope>
    <source>
        <strain evidence="1">Dsil-2018</strain>
    </source>
</reference>
<evidence type="ECO:0000313" key="1">
    <source>
        <dbReference type="EMBL" id="KAH7958627.1"/>
    </source>
</evidence>
<name>A0ACB8D2I6_DERSI</name>
<sequence length="211" mass="23436">MDPTQPASTCALSTASTLPFASPPPAFLPIQGTPALPWLTWKRSFHTFLQAVGGDTLLKDRKKAVLLSNLGFEGQRLCYDLTLQVDPATLQFQDIIRLLDKHYEDSTKSLVHRIIFRDRRQQPGESFQEFCSAFLLRGKMASPTVAFLARVLKMAVLAKLLPQPYKSKMAPDDMAESCDLGKPTNMAFGKNFPSPVKTPLSFATCRDQLST</sequence>
<comment type="caution">
    <text evidence="1">The sequence shown here is derived from an EMBL/GenBank/DDBJ whole genome shotgun (WGS) entry which is preliminary data.</text>
</comment>
<dbReference type="EMBL" id="CM023472">
    <property type="protein sequence ID" value="KAH7958627.1"/>
    <property type="molecule type" value="Genomic_DNA"/>
</dbReference>
<organism evidence="1 2">
    <name type="scientific">Dermacentor silvarum</name>
    <name type="common">Tick</name>
    <dbReference type="NCBI Taxonomy" id="543639"/>
    <lineage>
        <taxon>Eukaryota</taxon>
        <taxon>Metazoa</taxon>
        <taxon>Ecdysozoa</taxon>
        <taxon>Arthropoda</taxon>
        <taxon>Chelicerata</taxon>
        <taxon>Arachnida</taxon>
        <taxon>Acari</taxon>
        <taxon>Parasitiformes</taxon>
        <taxon>Ixodida</taxon>
        <taxon>Ixodoidea</taxon>
        <taxon>Ixodidae</taxon>
        <taxon>Rhipicephalinae</taxon>
        <taxon>Dermacentor</taxon>
    </lineage>
</organism>
<protein>
    <submittedName>
        <fullName evidence="1">Uncharacterized protein</fullName>
    </submittedName>
</protein>
<evidence type="ECO:0000313" key="2">
    <source>
        <dbReference type="Proteomes" id="UP000821865"/>
    </source>
</evidence>
<keyword evidence="2" id="KW-1185">Reference proteome</keyword>
<accession>A0ACB8D2I6</accession>
<dbReference type="Proteomes" id="UP000821865">
    <property type="component" value="Chromosome 3"/>
</dbReference>